<dbReference type="PIRSF" id="PIRSF001235">
    <property type="entry name" value="Amidase_carbamoylase"/>
    <property type="match status" value="1"/>
</dbReference>
<dbReference type="InterPro" id="IPR010158">
    <property type="entry name" value="Amidase_Cbmase"/>
</dbReference>
<evidence type="ECO:0000313" key="4">
    <source>
        <dbReference type="Proteomes" id="UP001418637"/>
    </source>
</evidence>
<name>A0ABV0BJF0_9HYPH</name>
<dbReference type="PANTHER" id="PTHR32494">
    <property type="entry name" value="ALLANTOATE DEIMINASE-RELATED"/>
    <property type="match status" value="1"/>
</dbReference>
<dbReference type="SUPFAM" id="SSF53187">
    <property type="entry name" value="Zn-dependent exopeptidases"/>
    <property type="match status" value="1"/>
</dbReference>
<organism evidence="3 4">
    <name type="scientific">Hohaiivirga grylli</name>
    <dbReference type="NCBI Taxonomy" id="3133970"/>
    <lineage>
        <taxon>Bacteria</taxon>
        <taxon>Pseudomonadati</taxon>
        <taxon>Pseudomonadota</taxon>
        <taxon>Alphaproteobacteria</taxon>
        <taxon>Hyphomicrobiales</taxon>
        <taxon>Methylobacteriaceae</taxon>
        <taxon>Hohaiivirga</taxon>
    </lineage>
</organism>
<dbReference type="Gene3D" id="3.40.630.10">
    <property type="entry name" value="Zn peptidases"/>
    <property type="match status" value="1"/>
</dbReference>
<evidence type="ECO:0000256" key="2">
    <source>
        <dbReference type="ARBA" id="ARBA00022801"/>
    </source>
</evidence>
<proteinExistence type="inferred from homology"/>
<dbReference type="Pfam" id="PF01546">
    <property type="entry name" value="Peptidase_M20"/>
    <property type="match status" value="1"/>
</dbReference>
<dbReference type="SUPFAM" id="SSF55031">
    <property type="entry name" value="Bacterial exopeptidase dimerisation domain"/>
    <property type="match status" value="1"/>
</dbReference>
<dbReference type="EMBL" id="JBBYXI010000001">
    <property type="protein sequence ID" value="MEN3929932.1"/>
    <property type="molecule type" value="Genomic_DNA"/>
</dbReference>
<reference evidence="3 4" key="1">
    <citation type="submission" date="2024-04" db="EMBL/GenBank/DDBJ databases">
        <title>A novel species isolated from cricket.</title>
        <authorList>
            <person name="Wang H.-C."/>
        </authorList>
    </citation>
    <scope>NUCLEOTIDE SEQUENCE [LARGE SCALE GENOMIC DNA]</scope>
    <source>
        <strain evidence="3 4">WL0021</strain>
    </source>
</reference>
<dbReference type="PANTHER" id="PTHR32494:SF5">
    <property type="entry name" value="ALLANTOATE AMIDOHYDROLASE"/>
    <property type="match status" value="1"/>
</dbReference>
<dbReference type="RefSeq" id="WP_346335908.1">
    <property type="nucleotide sequence ID" value="NZ_JBBYXI010000001.1"/>
</dbReference>
<keyword evidence="4" id="KW-1185">Reference proteome</keyword>
<accession>A0ABV0BJF0</accession>
<comment type="caution">
    <text evidence="3">The sequence shown here is derived from an EMBL/GenBank/DDBJ whole genome shotgun (WGS) entry which is preliminary data.</text>
</comment>
<dbReference type="NCBIfam" id="TIGR01879">
    <property type="entry name" value="hydantase"/>
    <property type="match status" value="1"/>
</dbReference>
<evidence type="ECO:0000256" key="1">
    <source>
        <dbReference type="ARBA" id="ARBA00006153"/>
    </source>
</evidence>
<evidence type="ECO:0000313" key="3">
    <source>
        <dbReference type="EMBL" id="MEN3929932.1"/>
    </source>
</evidence>
<dbReference type="Gene3D" id="3.30.70.360">
    <property type="match status" value="1"/>
</dbReference>
<keyword evidence="2 3" id="KW-0378">Hydrolase</keyword>
<comment type="similarity">
    <text evidence="1">Belongs to the peptidase M20 family.</text>
</comment>
<dbReference type="Proteomes" id="UP001418637">
    <property type="component" value="Unassembled WGS sequence"/>
</dbReference>
<dbReference type="InterPro" id="IPR002933">
    <property type="entry name" value="Peptidase_M20"/>
</dbReference>
<gene>
    <name evidence="3" type="ORF">WJT86_02510</name>
</gene>
<dbReference type="InterPro" id="IPR036264">
    <property type="entry name" value="Bact_exopeptidase_dim_dom"/>
</dbReference>
<sequence length="431" mass="47373">MTENKTEQHNYRIEDEGDRQLSEELFAALKDLSFDGVGITRLAFSELETKALQIIEKKAQELGFPTEYDGGQNLIVTLEGSEPDLPFLACGSHIDSVPQGGNFDGGAGIVAGLAILARFKEEGFKPRRNLKLYALRGEESARFGKAYMGSCALFGMLTPADLAIKDNTTGKTMGECMREVGMDVDKIEKGIPLLDPKDVAGWVEMHIEQGPVLVARNLPVGIVTGIRGNIRHRSVECIGEAGHSGTVPRWLRRDSVFATAELITHLDRHWRTLLERGRDIVVTSGVMGTDPSEHALARIPGLVRFAFEVRSQNTETLEAFYDLFVSECQLIGEERGVEFKLDRRVFSAPAVLDPEWIDRLKRAAVNLGIPPEETPSGAGHDAAIFSNAGVPSAMVFVRNEHGSHNPYEAMEIDDFLVGIAVMRAAMREALQ</sequence>
<protein>
    <submittedName>
        <fullName evidence="3">Zn-dependent hydrolase</fullName>
    </submittedName>
</protein>
<dbReference type="GO" id="GO:0016787">
    <property type="term" value="F:hydrolase activity"/>
    <property type="evidence" value="ECO:0007669"/>
    <property type="project" value="UniProtKB-KW"/>
</dbReference>